<protein>
    <submittedName>
        <fullName evidence="2">Uncharacterized protein</fullName>
    </submittedName>
</protein>
<feature type="region of interest" description="Disordered" evidence="1">
    <location>
        <begin position="159"/>
        <end position="183"/>
    </location>
</feature>
<feature type="compositionally biased region" description="Polar residues" evidence="1">
    <location>
        <begin position="161"/>
        <end position="183"/>
    </location>
</feature>
<dbReference type="Proteomes" id="UP000275078">
    <property type="component" value="Unassembled WGS sequence"/>
</dbReference>
<gene>
    <name evidence="2" type="ORF">BJ508DRAFT_49110</name>
</gene>
<evidence type="ECO:0000256" key="1">
    <source>
        <dbReference type="SAM" id="MobiDB-lite"/>
    </source>
</evidence>
<dbReference type="AlphaFoldDB" id="A0A3N4HN34"/>
<evidence type="ECO:0000313" key="3">
    <source>
        <dbReference type="Proteomes" id="UP000275078"/>
    </source>
</evidence>
<accession>A0A3N4HN34</accession>
<keyword evidence="3" id="KW-1185">Reference proteome</keyword>
<dbReference type="EMBL" id="ML119818">
    <property type="protein sequence ID" value="RPA73511.1"/>
    <property type="molecule type" value="Genomic_DNA"/>
</dbReference>
<organism evidence="2 3">
    <name type="scientific">Ascobolus immersus RN42</name>
    <dbReference type="NCBI Taxonomy" id="1160509"/>
    <lineage>
        <taxon>Eukaryota</taxon>
        <taxon>Fungi</taxon>
        <taxon>Dikarya</taxon>
        <taxon>Ascomycota</taxon>
        <taxon>Pezizomycotina</taxon>
        <taxon>Pezizomycetes</taxon>
        <taxon>Pezizales</taxon>
        <taxon>Ascobolaceae</taxon>
        <taxon>Ascobolus</taxon>
    </lineage>
</organism>
<reference evidence="2 3" key="1">
    <citation type="journal article" date="2018" name="Nat. Ecol. Evol.">
        <title>Pezizomycetes genomes reveal the molecular basis of ectomycorrhizal truffle lifestyle.</title>
        <authorList>
            <person name="Murat C."/>
            <person name="Payen T."/>
            <person name="Noel B."/>
            <person name="Kuo A."/>
            <person name="Morin E."/>
            <person name="Chen J."/>
            <person name="Kohler A."/>
            <person name="Krizsan K."/>
            <person name="Balestrini R."/>
            <person name="Da Silva C."/>
            <person name="Montanini B."/>
            <person name="Hainaut M."/>
            <person name="Levati E."/>
            <person name="Barry K.W."/>
            <person name="Belfiori B."/>
            <person name="Cichocki N."/>
            <person name="Clum A."/>
            <person name="Dockter R.B."/>
            <person name="Fauchery L."/>
            <person name="Guy J."/>
            <person name="Iotti M."/>
            <person name="Le Tacon F."/>
            <person name="Lindquist E.A."/>
            <person name="Lipzen A."/>
            <person name="Malagnac F."/>
            <person name="Mello A."/>
            <person name="Molinier V."/>
            <person name="Miyauchi S."/>
            <person name="Poulain J."/>
            <person name="Riccioni C."/>
            <person name="Rubini A."/>
            <person name="Sitrit Y."/>
            <person name="Splivallo R."/>
            <person name="Traeger S."/>
            <person name="Wang M."/>
            <person name="Zifcakova L."/>
            <person name="Wipf D."/>
            <person name="Zambonelli A."/>
            <person name="Paolocci F."/>
            <person name="Nowrousian M."/>
            <person name="Ottonello S."/>
            <person name="Baldrian P."/>
            <person name="Spatafora J.W."/>
            <person name="Henrissat B."/>
            <person name="Nagy L.G."/>
            <person name="Aury J.M."/>
            <person name="Wincker P."/>
            <person name="Grigoriev I.V."/>
            <person name="Bonfante P."/>
            <person name="Martin F.M."/>
        </authorList>
    </citation>
    <scope>NUCLEOTIDE SEQUENCE [LARGE SCALE GENOMIC DNA]</scope>
    <source>
        <strain evidence="2 3">RN42</strain>
    </source>
</reference>
<evidence type="ECO:0000313" key="2">
    <source>
        <dbReference type="EMBL" id="RPA73511.1"/>
    </source>
</evidence>
<proteinExistence type="predicted"/>
<name>A0A3N4HN34_ASCIM</name>
<sequence length="183" mass="21548">MRLREVRRRDEWAGYGMEEEDAVGIRHMHRGRDSYESFRKEEDDGKGGVLLYKQRLSNFPPHPQDRQFTSHQQLESDILDIRTKRIASRISGLSSRRYSAHLPTRTAILPRYQRTTTRVWLGLIWEKYGRVRVGRDAYGLLDGYYDRSRSLRCQNFERSRSGQLSAMPSLQPTTTTMRLSQHS</sequence>